<comment type="caution">
    <text evidence="3">The sequence shown here is derived from an EMBL/GenBank/DDBJ whole genome shotgun (WGS) entry which is preliminary data.</text>
</comment>
<keyword evidence="4" id="KW-1185">Reference proteome</keyword>
<feature type="region of interest" description="Disordered" evidence="1">
    <location>
        <begin position="1"/>
        <end position="115"/>
    </location>
</feature>
<feature type="compositionally biased region" description="Basic and acidic residues" evidence="1">
    <location>
        <begin position="72"/>
        <end position="99"/>
    </location>
</feature>
<protein>
    <submittedName>
        <fullName evidence="3">Uncharacterized protein</fullName>
    </submittedName>
</protein>
<dbReference type="AlphaFoldDB" id="X6MSA0"/>
<evidence type="ECO:0000256" key="2">
    <source>
        <dbReference type="SAM" id="Phobius"/>
    </source>
</evidence>
<feature type="compositionally biased region" description="Polar residues" evidence="1">
    <location>
        <begin position="23"/>
        <end position="39"/>
    </location>
</feature>
<feature type="transmembrane region" description="Helical" evidence="2">
    <location>
        <begin position="400"/>
        <end position="419"/>
    </location>
</feature>
<gene>
    <name evidence="3" type="ORF">RFI_20788</name>
</gene>
<feature type="compositionally biased region" description="Basic and acidic residues" evidence="1">
    <location>
        <begin position="312"/>
        <end position="335"/>
    </location>
</feature>
<evidence type="ECO:0000313" key="4">
    <source>
        <dbReference type="Proteomes" id="UP000023152"/>
    </source>
</evidence>
<accession>X6MSA0</accession>
<reference evidence="3 4" key="1">
    <citation type="journal article" date="2013" name="Curr. Biol.">
        <title>The Genome of the Foraminiferan Reticulomyxa filosa.</title>
        <authorList>
            <person name="Glockner G."/>
            <person name="Hulsmann N."/>
            <person name="Schleicher M."/>
            <person name="Noegel A.A."/>
            <person name="Eichinger L."/>
            <person name="Gallinger C."/>
            <person name="Pawlowski J."/>
            <person name="Sierra R."/>
            <person name="Euteneuer U."/>
            <person name="Pillet L."/>
            <person name="Moustafa A."/>
            <person name="Platzer M."/>
            <person name="Groth M."/>
            <person name="Szafranski K."/>
            <person name="Schliwa M."/>
        </authorList>
    </citation>
    <scope>NUCLEOTIDE SEQUENCE [LARGE SCALE GENOMIC DNA]</scope>
</reference>
<keyword evidence="2" id="KW-1133">Transmembrane helix</keyword>
<organism evidence="3 4">
    <name type="scientific">Reticulomyxa filosa</name>
    <dbReference type="NCBI Taxonomy" id="46433"/>
    <lineage>
        <taxon>Eukaryota</taxon>
        <taxon>Sar</taxon>
        <taxon>Rhizaria</taxon>
        <taxon>Retaria</taxon>
        <taxon>Foraminifera</taxon>
        <taxon>Monothalamids</taxon>
        <taxon>Reticulomyxidae</taxon>
        <taxon>Reticulomyxa</taxon>
    </lineage>
</organism>
<feature type="compositionally biased region" description="Acidic residues" evidence="1">
    <location>
        <begin position="49"/>
        <end position="71"/>
    </location>
</feature>
<feature type="non-terminal residue" evidence="3">
    <location>
        <position position="531"/>
    </location>
</feature>
<dbReference type="Proteomes" id="UP000023152">
    <property type="component" value="Unassembled WGS sequence"/>
</dbReference>
<keyword evidence="2" id="KW-0472">Membrane</keyword>
<dbReference type="EMBL" id="ASPP01018113">
    <property type="protein sequence ID" value="ETO16551.1"/>
    <property type="molecule type" value="Genomic_DNA"/>
</dbReference>
<feature type="region of interest" description="Disordered" evidence="1">
    <location>
        <begin position="286"/>
        <end position="357"/>
    </location>
</feature>
<sequence>MYNNDKQLVQIEKAMHRNKKRPWQSSKSESILTRLTSVYSRRGRRGRDEGDDNDNDNDNDNDDDDVDDDDEDGRKAQKIDPDILHKLLEERRRQREKEGMSIQDTGKKSMPMLSAEDVEEGSKVIREKPLLTSTKVHSHEMSVPMRPLSSLHAVASDVLPALSNPSSQVDLELTQVQHNWHGNKSNDILQVNNNNNNNNNKNYRQMKSVEEEADDNEVIEHKTTSDFIRVPSLGTELQYSVPSASGSINPSMRQTGTHNFSEGYAVHHSLPSVPFIHTKVASLERVKTQSEWDVTPVDNDDDARGTGNVGKIEIKRKEEEREEKQKEKEKEKEVSTNKSINLNDDPSRTKGQSWRSWKSSRSASTSHSFSGIHGHGLHSKFSPNKYFYVQLRQVIRKQSILVGFCLISSAVVFVVAGVAQEFGQAVPLDNLVHCLCVWLILISFSSSSSFCSLCHCSCPLPCCRPVVGSTAGLDVSSGLRNKTLVVRFVDPDVSKRNTHDHDDHSGRWDKLAVISAVDPTTSSGLHSRLVQ</sequence>
<name>X6MSA0_RETFI</name>
<proteinExistence type="predicted"/>
<keyword evidence="2" id="KW-0812">Transmembrane</keyword>
<evidence type="ECO:0000313" key="3">
    <source>
        <dbReference type="EMBL" id="ETO16551.1"/>
    </source>
</evidence>
<evidence type="ECO:0000256" key="1">
    <source>
        <dbReference type="SAM" id="MobiDB-lite"/>
    </source>
</evidence>
<feature type="compositionally biased region" description="Polar residues" evidence="1">
    <location>
        <begin position="336"/>
        <end position="352"/>
    </location>
</feature>